<dbReference type="InParanoid" id="G4ZNM3"/>
<dbReference type="GeneID" id="20642038"/>
<evidence type="ECO:0000313" key="1">
    <source>
        <dbReference type="EMBL" id="EGZ14703.1"/>
    </source>
</evidence>
<dbReference type="KEGG" id="psoj:PHYSODRAFT_301606"/>
<dbReference type="GeneID" id="20642035"/>
<gene>
    <name evidence="1" type="ORF">PHYSODRAFT_301590</name>
    <name evidence="2" type="ORF">PHYSODRAFT_301606</name>
</gene>
<evidence type="ECO:0000313" key="2">
    <source>
        <dbReference type="EMBL" id="EGZ14752.1"/>
    </source>
</evidence>
<dbReference type="RefSeq" id="XP_009528501.1">
    <property type="nucleotide sequence ID" value="XM_009530206.1"/>
</dbReference>
<keyword evidence="3" id="KW-1185">Reference proteome</keyword>
<dbReference type="Proteomes" id="UP000002640">
    <property type="component" value="Unassembled WGS sequence"/>
</dbReference>
<dbReference type="EMBL" id="JH159155">
    <property type="protein sequence ID" value="EGZ14752.1"/>
    <property type="molecule type" value="Genomic_DNA"/>
</dbReference>
<reference evidence="2" key="2">
    <citation type="submission" date="2011-09" db="EMBL/GenBank/DDBJ databases">
        <authorList>
            <consortium name="US DOE Joint Genome Institute (JGI-PGF)"/>
            <person name="Aerts A."/>
            <person name="Grimwood J."/>
            <person name="Schmutz J."/>
            <person name="Lucas S."/>
            <person name="Hammon N."/>
            <person name="Glavina del Rio T."/>
            <person name="Dalin E."/>
            <person name="Tice H."/>
            <person name="Pitluck S."/>
            <person name="Dehal P."/>
            <person name="Chapman J."/>
            <person name="Putman N.H."/>
            <person name="Salamov A.A."/>
            <person name="Terry A."/>
            <person name="Rokhsar D.S."/>
            <person name="Boore J.L."/>
            <person name="Tripathy S."/>
            <person name="Tyler B.M."/>
            <person name="Grigoriev I.V."/>
        </authorList>
    </citation>
    <scope>NUCLEOTIDE SEQUENCE</scope>
    <source>
        <strain evidence="2">P6497</strain>
    </source>
</reference>
<proteinExistence type="predicted"/>
<reference evidence="2 3" key="1">
    <citation type="journal article" date="2006" name="Science">
        <title>Phytophthora genome sequences uncover evolutionary origins and mechanisms of pathogenesis.</title>
        <authorList>
            <person name="Tyler B.M."/>
            <person name="Tripathy S."/>
            <person name="Zhang X."/>
            <person name="Dehal P."/>
            <person name="Jiang R.H."/>
            <person name="Aerts A."/>
            <person name="Arredondo F.D."/>
            <person name="Baxter L."/>
            <person name="Bensasson D."/>
            <person name="Beynon J.L."/>
            <person name="Chapman J."/>
            <person name="Damasceno C.M."/>
            <person name="Dorrance A.E."/>
            <person name="Dou D."/>
            <person name="Dickerman A.W."/>
            <person name="Dubchak I.L."/>
            <person name="Garbelotto M."/>
            <person name="Gijzen M."/>
            <person name="Gordon S.G."/>
            <person name="Govers F."/>
            <person name="Grunwald N.J."/>
            <person name="Huang W."/>
            <person name="Ivors K.L."/>
            <person name="Jones R.W."/>
            <person name="Kamoun S."/>
            <person name="Krampis K."/>
            <person name="Lamour K.H."/>
            <person name="Lee M.K."/>
            <person name="McDonald W.H."/>
            <person name="Medina M."/>
            <person name="Meijer H.J."/>
            <person name="Nordberg E.K."/>
            <person name="Maclean D.J."/>
            <person name="Ospina-Giraldo M.D."/>
            <person name="Morris P.F."/>
            <person name="Phuntumart V."/>
            <person name="Putnam N.H."/>
            <person name="Rash S."/>
            <person name="Rose J.K."/>
            <person name="Sakihama Y."/>
            <person name="Salamov A.A."/>
            <person name="Savidor A."/>
            <person name="Scheuring C.F."/>
            <person name="Smith B.M."/>
            <person name="Sobral B.W."/>
            <person name="Terry A."/>
            <person name="Torto-Alalibo T.A."/>
            <person name="Win J."/>
            <person name="Xu Z."/>
            <person name="Zhang H."/>
            <person name="Grigoriev I.V."/>
            <person name="Rokhsar D.S."/>
            <person name="Boore J.L."/>
        </authorList>
    </citation>
    <scope>NUCLEOTIDE SEQUENCE [LARGE SCALE GENOMIC DNA]</scope>
    <source>
        <strain evidence="2 3">P6497</strain>
    </source>
</reference>
<sequence length="109" mass="12800">MSDKTLTPDSRCAKIVWLSFSPYRLSLAMDVRYCHYCRAIPCDWETYGSELVDSLRRLLDTYKKIPHPHNVSKALYQVYYYLKHGRLDPEPSYSIPACINIKLQEGTYM</sequence>
<dbReference type="KEGG" id="psoj:PHYSODRAFT_301590"/>
<dbReference type="AlphaFoldDB" id="G4ZNM3"/>
<dbReference type="RefSeq" id="XP_009528452.1">
    <property type="nucleotide sequence ID" value="XM_009530157.1"/>
</dbReference>
<dbReference type="EMBL" id="JH159155">
    <property type="protein sequence ID" value="EGZ14703.1"/>
    <property type="molecule type" value="Genomic_DNA"/>
</dbReference>
<organism evidence="3">
    <name type="scientific">Phytophthora sojae (strain P6497)</name>
    <name type="common">Soybean stem and root rot agent</name>
    <name type="synonym">Phytophthora megasperma f. sp. glycines</name>
    <dbReference type="NCBI Taxonomy" id="1094619"/>
    <lineage>
        <taxon>Eukaryota</taxon>
        <taxon>Sar</taxon>
        <taxon>Stramenopiles</taxon>
        <taxon>Oomycota</taxon>
        <taxon>Peronosporomycetes</taxon>
        <taxon>Peronosporales</taxon>
        <taxon>Peronosporaceae</taxon>
        <taxon>Phytophthora</taxon>
    </lineage>
</organism>
<accession>G4ZNM3</accession>
<protein>
    <submittedName>
        <fullName evidence="2">Uncharacterized protein</fullName>
    </submittedName>
</protein>
<name>G4ZNM3_PHYSP</name>
<evidence type="ECO:0000313" key="3">
    <source>
        <dbReference type="Proteomes" id="UP000002640"/>
    </source>
</evidence>